<evidence type="ECO:0000259" key="3">
    <source>
        <dbReference type="Pfam" id="PF18798"/>
    </source>
</evidence>
<feature type="compositionally biased region" description="Basic and acidic residues" evidence="1">
    <location>
        <begin position="178"/>
        <end position="198"/>
    </location>
</feature>
<dbReference type="Pfam" id="PF18796">
    <property type="entry name" value="LPD1"/>
    <property type="match status" value="1"/>
</dbReference>
<feature type="compositionally biased region" description="Low complexity" evidence="1">
    <location>
        <begin position="1226"/>
        <end position="1248"/>
    </location>
</feature>
<feature type="domain" description="Large polyvalent protein-associated" evidence="3">
    <location>
        <begin position="2655"/>
        <end position="2750"/>
    </location>
</feature>
<feature type="compositionally biased region" description="Basic and acidic residues" evidence="1">
    <location>
        <begin position="116"/>
        <end position="127"/>
    </location>
</feature>
<feature type="compositionally biased region" description="Basic and acidic residues" evidence="1">
    <location>
        <begin position="1270"/>
        <end position="1282"/>
    </location>
</feature>
<proteinExistence type="predicted"/>
<reference evidence="5 6" key="1">
    <citation type="submission" date="2022-10" db="EMBL/GenBank/DDBJ databases">
        <title>Luteolibacter flavescens strain MCCC 1K03193, whole genome shotgun sequencing project.</title>
        <authorList>
            <person name="Zhao G."/>
            <person name="Shen L."/>
        </authorList>
    </citation>
    <scope>NUCLEOTIDE SEQUENCE [LARGE SCALE GENOMIC DNA]</scope>
    <source>
        <strain evidence="5 6">MCCC 1K03193</strain>
    </source>
</reference>
<keyword evidence="6" id="KW-1185">Reference proteome</keyword>
<feature type="compositionally biased region" description="Basic and acidic residues" evidence="1">
    <location>
        <begin position="83"/>
        <end position="98"/>
    </location>
</feature>
<feature type="domain" description="Large polyvalent protein-associated" evidence="2">
    <location>
        <begin position="2545"/>
        <end position="2623"/>
    </location>
</feature>
<accession>A0ABT3FQD0</accession>
<dbReference type="EMBL" id="JAPDDS010000006">
    <property type="protein sequence ID" value="MCW1885524.1"/>
    <property type="molecule type" value="Genomic_DNA"/>
</dbReference>
<feature type="region of interest" description="Disordered" evidence="1">
    <location>
        <begin position="3197"/>
        <end position="3231"/>
    </location>
</feature>
<evidence type="ECO:0000259" key="2">
    <source>
        <dbReference type="Pfam" id="PF18796"/>
    </source>
</evidence>
<dbReference type="InterPro" id="IPR040651">
    <property type="entry name" value="LPD5"/>
</dbReference>
<feature type="compositionally biased region" description="Basic and acidic residues" evidence="1">
    <location>
        <begin position="3198"/>
        <end position="3226"/>
    </location>
</feature>
<name>A0ABT3FQD0_9BACT</name>
<sequence length="4046" mass="440339">MANNTRLSPAEEEVQSYLQKASVGQAGVNPRAQTLARSSGDPVAQRIGQDLVERQHRQNQKTSILAQRDAEAQAKAQAAESAKQQRDLEKTQREERARNVRMGAAAGMVTTTDIETGERSIKRHDDGSPVYKPGAVGAPVQLAETTLTPTSNPLVPDAGASGVLPTKAETKPVWQQTFRDDRGTEVTEPLPEKTDEKTAERYVEVPDAFGRPQRRVVGTDPKAAELLKIQKEQQNLDGREHAFRQANAAFKPKWDRIAADYKAAKGRKDALAGKYVREPESTAHRKSGGAARMGRYDTYGNWQPLADHEKGDEFIAFQKERYESEQEFRRAQAEYTKHVETSGNHERVEREIKEQRVRLKERERRIELGLPADDGGIARELAEMETGLLGGPAMAAAAVANEEIVTPRPVPPGSENELRQALGSIAGDNLTLEGKRAGQTYIYRGREAVGKIDASSGVPTLVLQTTSPADVLAAVSTSGQPGGLQTYVADNLRERKSPQEEAQWMAQVMQVISQPTQGPLAEGQSSLPQPDPNDVLKAMGASHADILRKTKDGSLSIGHAETLMNRLYDDTLKASDPKSPETFNSWLGGQEPRMKYEWQKANAKKDHDTLQRIQGQFVSEWYSNNRHKPGVTFAMQKAARGVGLPEKTGGDIAKGLMKDTGGIVVDAAGSMLGMFSGLAGQAVFTVGGVVSDDMAEGAKAQRAVIGRAGANFNRGLVQNYTKHLTDEGKARNNALGAAEAKLRLLIENRHEVPDADFREQIFAASQAVGDRAFDLHGLNLEDGWAVERSDFDVLGDQSLGSALIGFAETGDPELWESFRRRLRMDKGHRQAEETMAALTEGQGRFASAFSAGVMAPPQEMGIELLSTALTAGTGKLLSTGARATLEGAEAAAASTRLSRLRGAVAGLRDDFAGTLKFSDTLANPASKAKRFANKAVDVAKVQTVEGIGEGIEEGVAALADPNVTEESFKEQVAAGFVGAIFLGPLTGAIGGAHGTYRQRYEKAKATKQFTDWYNRTNADTPGFAPMTPQEAESALSMVDPVTHKQLADEHAVAVQDLVAAAEELANAKPVPARGVPSDNGTAAEVGAAWRENAASKFSRATVRAEDTSAALTNYVGGVVEAAQSTKAMDAPTKARTLGLVKVATGRTDLLTGAERRAITGLQTRDGMPYFADVNGQTVFTAEGRAELLADQPLVGGLVQTDESRALVDSSPLTQPEPTSPTNEQNTQGPTGPQPAQEAPQAQPPAGQTAAGGPGPVAGAPQPQGQAVDPETARRQAEDKLLADRGVLPPNPNFSPAERAEYLRQNGVETAASAPPAQPNYAGMDTAEYETLRAADPSLPDVPAVVGQARAAGRTVSPSMARAAGESTSESPGAAPESLPDHAISAAELPQQSPSSPESPVAEPVRAAVARAEAKFPALKGRFTVDATGERIGSGGAYMLEGRVVINLADTREDLAAFDGTEQQEARLDAVLGEEIVHLAQLEAAQRAGESFKESYALLWDEFTAMQQRAAAATYGQESFARLETWQQAAETVRMLVQQRVDGRVTELTRAFTKDMPQQLIQLLRSALNFLRDLVAKGDVPPRVRQAIDAIEGILTEYQGKHTDGAADQSNGAVQAESNGAPAPAQDENAPMRVIGLAIRDAAAADKRLTKNLRRDLELATEDLDAVLETLPPDQRRPYFDQAIRGWLDERFPPKRQPDQPAGVRAREILNSGEFPTLSAVFANGKIAPRPNVISLVLARKRAGEKLTEREMAVLRNTAEHDDAVFQNQFENAGNGRVAREILSLLMAKSGEGVAPDVMASMVEEGSTASDLWAMIGTELNQVATGQRAAGTSLDPNREWTDAEIAAAEAARAAMPEPEERAAFTVEEDDDILFSSTSIGQGMFDFGASGELGTRQQLGFSFEASPSTPKPTTPDIIPAAQLQGPKIDETWTAYGPRSGTLGIPRAEMPQIRAEDRSALVQFLRARGVAYATEDVLPGTLRPTQAEYSPAKVRKAREYEGGNRSILVSSDGHVVDGHHQWMASLSKAPAEPMAVIRLMAPIRQLLPLVLEMPSAATRSAGATPSAVSPSLKAGELGDFGVKMQGARKDQPRTSLPEIRDDEISGKSLSEIWPKSALDAITDEKAAAVAHAARDLIPAKPRNDWKLRRWVETVKQARQLFSRAQDLGPEELITAIRNDRSSIGLHKFADTVDLLGMLPREQWGRVSNVADYPDAYSYDRGTGEKVPAPFTTASFDGQTVRAPNLEALADQIRDKLGQKPAAKKMEFQVRGPRSGIGEFYINKKGDPLYRKLKTFSTSEEAFAFIRKNAAELAEAWNQVKESDNVKEDDLRTRANRPRTGTSRRSGKDASPEMFQTAFGFRGVEFGNWVSQGANAKERQGMLNEAFDALHDLAVIIGIPSRGVSLEGQLGLAFGSRGSGKASAHYEPGNLVINLTKTRGAGTLAHEWFHALDHYFQRKRPISRNDPHGGSFITFQPEGMMRHKLTGEVQTKENLNRLQNVRRDGKFLYNVAEDWEAVPGVRPEVEKGFLNLVSTLNASPMAKRAAKIDKGKSDGYWSRIIEIAARSFENYVISRMMRDGFHNDYLANVTPVSEFVRDPGRYPYHLDEEMAPIEGAFDDLFATIRSEEAAGGEIRLFSSPANQAPAKIVEVTLPEGFPDERASSRDIAEWARTNLRGNFPSPVLGQDVGVTRYGLGHTAQQNRKPERMRVIAALPELIEQARIVSVGRDGMVTMHSVAELGGKPLLVRITVEPREGDSTGPWSRFYDLKTFEIEDAPAAYSAFPSGGDGSILANPERTVTLAQLAEIVKKVEGDGVTLLSAPSKDTQAAVDAALAAMPPLQREVFRRISNGATEAEVMKRFGLSELGVSRVLNDVRARLAVATQAASTDGLQPVMRDGKIDGGRPDLGYGAQPAMAAIDQARNDSDVPGVRGRAEVIAKAEEMLSADYQGTYDSILSAGADERQLADYEVAAAKIILGREMIDGGAKTKAQQVKLAMLAYSYRDIGTETARALAMRFDPHMRPAERHAQFLAEVLTTPDAATRKAMKGKTKAQKESMLAQWMDRVKAIKEELLAQGIDIDASLAAFRRLQQAQKQTQAESPRAMTVIDEQVKKLTKREKLVVQAIRSGATWDAVSFQTGMDVKDAKKIYRDFYAGINDAMAASAKRYLESALAASGMSNAMRSILDDLGVPHPDDIAADAADQQKRQKEKAVATRRESERKNREKKREQVLGKPVGKPDITLDEWAGRPPATWRTLYETEMKALRPRDRFSFTEWAAKEFPETHREWQAEMNLLPKAERMRIDEWAALPATREKFRKQSELFAEPINETTGPSERKTTIGQGELGLDPELKVDGAYDPANPNPIERELEPWNHGPEIPGGTFDLNDPVAMKEVMNAFAIARGSKLDALMEYWRSSILTGPQTHIVNVGSNFLHVAYDLLPRRGTEALINNLLGLVGQGSDRAATFKEFVPMARQLHKATQLAARNAVRSWKLESRTFDAYARAEALQLDFTGLGAEYIPPALGGKIGKIMRALSFRAMTAADEFFKSLYAQFEVAGQSHRIARIEEKLTGKAYEDRMADLMEPGSKAWLRAIDGAKRVTFQEELDGEGPRLINRLDQVAQLLKQGRSAPYIGRPLTLVLPFIDTPLNIFKQAIQMSPLGSFLIVVDGIRSLRRRVMAAAKDRGLLKSPKHSPEQLRADAEQIYDRLRLIQDLTNQTLGWAALFAMQGLVGGGEEDELPIITGTVPYKTTRRGERDNAYAVMPPMTIRIPGTGVQFSYSRVEPFATMLASSADLLVTINRQGGLKPAVASETVARFKDQVSEKTFLQGLSSLLNAIEDPDRFGERMTSNIVTGFVPNLIRQPLRESDTVVRDQNPRADDGFLYSVAKRVGYSLAPGKAPAKTDVWGREVPSARGEQFGGTAATDLIFRILDPTNATFGTEADPIDRWIFRYNLATADSKERVAIEPISNAITVRFPGNDKSESVGLSAEDQAEANRNAGQLARRMLGDDWETRPLTEEHAERIKDVVSQAQKSERARLRAKVLAERSATLK</sequence>
<evidence type="ECO:0000259" key="4">
    <source>
        <dbReference type="Pfam" id="PF18799"/>
    </source>
</evidence>
<feature type="compositionally biased region" description="Polar residues" evidence="1">
    <location>
        <begin position="1210"/>
        <end position="1225"/>
    </location>
</feature>
<feature type="region of interest" description="Disordered" evidence="1">
    <location>
        <begin position="1"/>
        <end position="135"/>
    </location>
</feature>
<feature type="compositionally biased region" description="Low complexity" evidence="1">
    <location>
        <begin position="1256"/>
        <end position="1266"/>
    </location>
</feature>
<dbReference type="Pfam" id="PF18799">
    <property type="entry name" value="LPD5"/>
    <property type="match status" value="1"/>
</dbReference>
<dbReference type="Pfam" id="PF18798">
    <property type="entry name" value="LPD3"/>
    <property type="match status" value="1"/>
</dbReference>
<feature type="compositionally biased region" description="Low complexity" evidence="1">
    <location>
        <begin position="73"/>
        <end position="82"/>
    </location>
</feature>
<evidence type="ECO:0000313" key="6">
    <source>
        <dbReference type="Proteomes" id="UP001207930"/>
    </source>
</evidence>
<feature type="compositionally biased region" description="Polar residues" evidence="1">
    <location>
        <begin position="1607"/>
        <end position="1617"/>
    </location>
</feature>
<feature type="region of interest" description="Disordered" evidence="1">
    <location>
        <begin position="1206"/>
        <end position="1321"/>
    </location>
</feature>
<gene>
    <name evidence="5" type="ORF">OKA04_12360</name>
</gene>
<feature type="region of interest" description="Disordered" evidence="1">
    <location>
        <begin position="2318"/>
        <end position="2348"/>
    </location>
</feature>
<organism evidence="5 6">
    <name type="scientific">Luteolibacter flavescens</name>
    <dbReference type="NCBI Taxonomy" id="1859460"/>
    <lineage>
        <taxon>Bacteria</taxon>
        <taxon>Pseudomonadati</taxon>
        <taxon>Verrucomicrobiota</taxon>
        <taxon>Verrucomicrobiia</taxon>
        <taxon>Verrucomicrobiales</taxon>
        <taxon>Verrucomicrobiaceae</taxon>
        <taxon>Luteolibacter</taxon>
    </lineage>
</organism>
<evidence type="ECO:0000256" key="1">
    <source>
        <dbReference type="SAM" id="MobiDB-lite"/>
    </source>
</evidence>
<dbReference type="InterPro" id="IPR041047">
    <property type="entry name" value="LPD1"/>
</dbReference>
<feature type="region of interest" description="Disordered" evidence="1">
    <location>
        <begin position="1601"/>
        <end position="1628"/>
    </location>
</feature>
<dbReference type="Proteomes" id="UP001207930">
    <property type="component" value="Unassembled WGS sequence"/>
</dbReference>
<evidence type="ECO:0000313" key="5">
    <source>
        <dbReference type="EMBL" id="MCW1885524.1"/>
    </source>
</evidence>
<protein>
    <submittedName>
        <fullName evidence="5">LPD5 domain-containing protein</fullName>
    </submittedName>
</protein>
<dbReference type="InterPro" id="IPR040824">
    <property type="entry name" value="LPD3"/>
</dbReference>
<feature type="compositionally biased region" description="Basic and acidic residues" evidence="1">
    <location>
        <begin position="2318"/>
        <end position="2329"/>
    </location>
</feature>
<dbReference type="RefSeq" id="WP_264501481.1">
    <property type="nucleotide sequence ID" value="NZ_JAPDDS010000006.1"/>
</dbReference>
<feature type="region of interest" description="Disordered" evidence="1">
    <location>
        <begin position="148"/>
        <end position="198"/>
    </location>
</feature>
<feature type="region of interest" description="Disordered" evidence="1">
    <location>
        <begin position="1349"/>
        <end position="1378"/>
    </location>
</feature>
<comment type="caution">
    <text evidence="5">The sequence shown here is derived from an EMBL/GenBank/DDBJ whole genome shotgun (WGS) entry which is preliminary data.</text>
</comment>
<feature type="domain" description="Large polyvalent protein-associated" evidence="4">
    <location>
        <begin position="2242"/>
        <end position="2353"/>
    </location>
</feature>